<proteinExistence type="predicted"/>
<feature type="region of interest" description="Disordered" evidence="1">
    <location>
        <begin position="486"/>
        <end position="611"/>
    </location>
</feature>
<sequence length="916" mass="99272">MFEAAELERDGVVVRHLLARVASSSSDVRPAVPAVLADLCPQAGLWPAAADAAAVALGDPDERVRRAAAWLFVAAAGADEGTLLLFGASDPVTRTALAEALWLRMLQRGDRGDRWVGLVERMWRDDNPAVRFLGACAGLLTAAPPDWPRLDTAVRGDLVPAAEALGGEGGRISWSAGERWAIVLRRRDREQDAYAAVAQLVRAGEEECVRQAGLAIAAEAMRAWRAAPVRLAPVLSAVFPERASAVRIAAVGVVCASLTATRLVAEQLTRMLVEPAVSAEVAVALGCVGDTRAVPELLRLLGDDDPPSRLGDALAMVASASPDPTGLVRAARQVLAGHPGSCREGPHRHRCPTRVAVRLLSALGPHAADAVPDLAARLADAMQRGVLPEARPVVGALAAIGAAAAPAVPLLRRFAVSNDAAADIAVRALLTITGDRRIADDYLGARPERPRRCRIAPDLFDWLAQHGGLTDRQVRQLNHLFTQREGWASPRPASRFNASEHASPVLRRRRVRATGHEGPRRDGPTCPAGDPRARSSDHLPAPRCGVPGRRRRRDARRRSPAAAGPGRPRPDHRRPHLTGPRRSRRAVKTNRPVQRSGGTIAVPKTRREREQESLRRRLEVLRLPVVPLRHAGYLTPHRTDPQWERIPETVGVGPDHRAFAVWASREQPGRRLVTIHDGSRQPVRSVQLDGCIRPSFVQPLPGDRILLVRGRNQGSANAEIWTCDGHREHHGDLGDAIEHVLTTPAGAIWAGYFDEAMAGSGPQTHGLARFTTDLEPDWLYPQRPAMPEIFDCYALNLAEETAWTCAYTPFHLVSVAGDTPTDHGRAPYRGAHALLTDGSIGAFISGYGPEYDLVTPFQIEAASVAVAGEQARLVLPDGMEIRRARIFCRGPELHVIIGESWYRTDLGLLGQARRHR</sequence>
<evidence type="ECO:0000313" key="2">
    <source>
        <dbReference type="EMBL" id="QLK00484.1"/>
    </source>
</evidence>
<dbReference type="InterPro" id="IPR016024">
    <property type="entry name" value="ARM-type_fold"/>
</dbReference>
<reference evidence="2" key="1">
    <citation type="submission" date="2020-08" db="EMBL/GenBank/DDBJ databases">
        <title>A bifunctional nitrone conjugated secondary metabolite targeting the ribosome.</title>
        <authorList>
            <person name="Limbrick E.M."/>
            <person name="Graf M."/>
            <person name="Derewacz D.K."/>
            <person name="Nguyen F."/>
            <person name="Spraggins J.M."/>
            <person name="Wieland M."/>
            <person name="Ynigez-Gutierrez A.E."/>
            <person name="Reisman B.J."/>
            <person name="Zinshteyn B."/>
            <person name="McCulloch K."/>
            <person name="Iverson T.M."/>
            <person name="Green R."/>
            <person name="Wilson D.N."/>
            <person name="Bachmann B.O."/>
        </authorList>
    </citation>
    <scope>NUCLEOTIDE SEQUENCE</scope>
    <source>
        <strain evidence="2">Africana</strain>
    </source>
</reference>
<protein>
    <recommendedName>
        <fullName evidence="3">HEAT repeat domain-containing protein</fullName>
    </recommendedName>
</protein>
<evidence type="ECO:0008006" key="3">
    <source>
        <dbReference type="Google" id="ProtNLM"/>
    </source>
</evidence>
<dbReference type="AlphaFoldDB" id="A0A7D6CDZ8"/>
<feature type="compositionally biased region" description="Basic residues" evidence="1">
    <location>
        <begin position="570"/>
        <end position="588"/>
    </location>
</feature>
<dbReference type="InterPro" id="IPR011989">
    <property type="entry name" value="ARM-like"/>
</dbReference>
<dbReference type="EMBL" id="CP058905">
    <property type="protein sequence ID" value="QLK00484.1"/>
    <property type="molecule type" value="Genomic_DNA"/>
</dbReference>
<gene>
    <name evidence="2" type="ORF">HZU44_10850</name>
</gene>
<feature type="compositionally biased region" description="Basic residues" evidence="1">
    <location>
        <begin position="548"/>
        <end position="559"/>
    </location>
</feature>
<dbReference type="SUPFAM" id="SSF48371">
    <property type="entry name" value="ARM repeat"/>
    <property type="match status" value="1"/>
</dbReference>
<organism evidence="2">
    <name type="scientific">Micromonospora carbonacea</name>
    <dbReference type="NCBI Taxonomy" id="47853"/>
    <lineage>
        <taxon>Bacteria</taxon>
        <taxon>Bacillati</taxon>
        <taxon>Actinomycetota</taxon>
        <taxon>Actinomycetes</taxon>
        <taxon>Micromonosporales</taxon>
        <taxon>Micromonosporaceae</taxon>
        <taxon>Micromonospora</taxon>
    </lineage>
</organism>
<evidence type="ECO:0000256" key="1">
    <source>
        <dbReference type="SAM" id="MobiDB-lite"/>
    </source>
</evidence>
<accession>A0A7D6CDZ8</accession>
<name>A0A7D6CDZ8_9ACTN</name>
<dbReference type="Gene3D" id="1.25.10.10">
    <property type="entry name" value="Leucine-rich Repeat Variant"/>
    <property type="match status" value="1"/>
</dbReference>
<feature type="compositionally biased region" description="Basic and acidic residues" evidence="1">
    <location>
        <begin position="514"/>
        <end position="523"/>
    </location>
</feature>